<dbReference type="AlphaFoldDB" id="A0A9N9SBD3"/>
<dbReference type="OrthoDB" id="7696163at2759"/>
<evidence type="ECO:0000313" key="2">
    <source>
        <dbReference type="EMBL" id="CAG9816078.1"/>
    </source>
</evidence>
<protein>
    <submittedName>
        <fullName evidence="2">Uncharacterized protein</fullName>
    </submittedName>
</protein>
<proteinExistence type="predicted"/>
<sequence length="87" mass="9129">MDVFKIDQSLNSNLGRAPSPDKTNPPEITFEAGSEFNLCFFDTTPEDTRGGFSDPSSVGSTTEGGSPPPQLILPQIGGTPASKSEDP</sequence>
<name>A0A9N9SBD3_PHACE</name>
<evidence type="ECO:0000313" key="3">
    <source>
        <dbReference type="Proteomes" id="UP001153737"/>
    </source>
</evidence>
<dbReference type="Proteomes" id="UP001153737">
    <property type="component" value="Chromosome 13"/>
</dbReference>
<feature type="region of interest" description="Disordered" evidence="1">
    <location>
        <begin position="1"/>
        <end position="26"/>
    </location>
</feature>
<feature type="region of interest" description="Disordered" evidence="1">
    <location>
        <begin position="41"/>
        <end position="87"/>
    </location>
</feature>
<evidence type="ECO:0000256" key="1">
    <source>
        <dbReference type="SAM" id="MobiDB-lite"/>
    </source>
</evidence>
<dbReference type="EMBL" id="OU896719">
    <property type="protein sequence ID" value="CAG9816078.1"/>
    <property type="molecule type" value="Genomic_DNA"/>
</dbReference>
<accession>A0A9N9SBD3</accession>
<reference evidence="2" key="1">
    <citation type="submission" date="2022-01" db="EMBL/GenBank/DDBJ databases">
        <authorList>
            <person name="King R."/>
        </authorList>
    </citation>
    <scope>NUCLEOTIDE SEQUENCE</scope>
</reference>
<gene>
    <name evidence="2" type="ORF">PHAECO_LOCUS3899</name>
</gene>
<reference evidence="2" key="2">
    <citation type="submission" date="2022-10" db="EMBL/GenBank/DDBJ databases">
        <authorList>
            <consortium name="ENA_rothamsted_submissions"/>
            <consortium name="culmorum"/>
            <person name="King R."/>
        </authorList>
    </citation>
    <scope>NUCLEOTIDE SEQUENCE</scope>
</reference>
<keyword evidence="3" id="KW-1185">Reference proteome</keyword>
<organism evidence="2 3">
    <name type="scientific">Phaedon cochleariae</name>
    <name type="common">Mustard beetle</name>
    <dbReference type="NCBI Taxonomy" id="80249"/>
    <lineage>
        <taxon>Eukaryota</taxon>
        <taxon>Metazoa</taxon>
        <taxon>Ecdysozoa</taxon>
        <taxon>Arthropoda</taxon>
        <taxon>Hexapoda</taxon>
        <taxon>Insecta</taxon>
        <taxon>Pterygota</taxon>
        <taxon>Neoptera</taxon>
        <taxon>Endopterygota</taxon>
        <taxon>Coleoptera</taxon>
        <taxon>Polyphaga</taxon>
        <taxon>Cucujiformia</taxon>
        <taxon>Chrysomeloidea</taxon>
        <taxon>Chrysomelidae</taxon>
        <taxon>Chrysomelinae</taxon>
        <taxon>Chrysomelini</taxon>
        <taxon>Phaedon</taxon>
    </lineage>
</organism>
<feature type="compositionally biased region" description="Polar residues" evidence="1">
    <location>
        <begin position="54"/>
        <end position="64"/>
    </location>
</feature>